<gene>
    <name evidence="1" type="ORF">NG665_07635</name>
</gene>
<organism evidence="1 2">
    <name type="scientific">Arcanobacterium pinnipediorum</name>
    <dbReference type="NCBI Taxonomy" id="1503041"/>
    <lineage>
        <taxon>Bacteria</taxon>
        <taxon>Bacillati</taxon>
        <taxon>Actinomycetota</taxon>
        <taxon>Actinomycetes</taxon>
        <taxon>Actinomycetales</taxon>
        <taxon>Actinomycetaceae</taxon>
        <taxon>Arcanobacterium</taxon>
    </lineage>
</organism>
<evidence type="ECO:0000313" key="2">
    <source>
        <dbReference type="Proteomes" id="UP001056109"/>
    </source>
</evidence>
<evidence type="ECO:0000313" key="1">
    <source>
        <dbReference type="EMBL" id="USR79241.1"/>
    </source>
</evidence>
<keyword evidence="2" id="KW-1185">Reference proteome</keyword>
<dbReference type="Proteomes" id="UP001056109">
    <property type="component" value="Chromosome"/>
</dbReference>
<protein>
    <submittedName>
        <fullName evidence="1">Uncharacterized protein</fullName>
    </submittedName>
</protein>
<name>A0ABY5AHP9_9ACTO</name>
<dbReference type="EMBL" id="CP099547">
    <property type="protein sequence ID" value="USR79241.1"/>
    <property type="molecule type" value="Genomic_DNA"/>
</dbReference>
<dbReference type="RefSeq" id="WP_252673115.1">
    <property type="nucleotide sequence ID" value="NZ_CP099547.1"/>
</dbReference>
<reference evidence="1" key="1">
    <citation type="submission" date="2022-06" db="EMBL/GenBank/DDBJ databases">
        <title>Complete Genome Sequence of Arcanobacterium pinnipediorum strain DSM 28752 isolated from a harbour seal.</title>
        <authorList>
            <person name="Borowiak M."/>
            <person name="Kreitlow A."/>
            <person name="Alssahen M."/>
            <person name="Malorny B."/>
            <person name="Laemmler C."/>
            <person name="Prenger-Berninghoff E."/>
            <person name="Siebert U."/>
            <person name="Ploetz M."/>
            <person name="Abdulmawjood A."/>
        </authorList>
    </citation>
    <scope>NUCLEOTIDE SEQUENCE</scope>
    <source>
        <strain evidence="1">DSM 28752</strain>
    </source>
</reference>
<sequence length="74" mass="8305">MTGNKKSRRVVRLSRVDAQRLANGEITTPEEAVHISDARTILPKVEPIQVRTGQALDAHERQLLENIPPHFGKL</sequence>
<proteinExistence type="predicted"/>
<accession>A0ABY5AHP9</accession>